<sequence>MTAAPAIDMFRLLGGRERFAADWEQLLTGAGFHLDRIRPTPGPRCVIEATHQPVNKPSSAA</sequence>
<protein>
    <recommendedName>
        <fullName evidence="3">Methyltransferase</fullName>
    </recommendedName>
</protein>
<dbReference type="Proteomes" id="UP000540506">
    <property type="component" value="Unassembled WGS sequence"/>
</dbReference>
<evidence type="ECO:0008006" key="3">
    <source>
        <dbReference type="Google" id="ProtNLM"/>
    </source>
</evidence>
<dbReference type="AlphaFoldDB" id="A0A7W7R6L6"/>
<dbReference type="EMBL" id="JACHJV010000001">
    <property type="protein sequence ID" value="MBB4926362.1"/>
    <property type="molecule type" value="Genomic_DNA"/>
</dbReference>
<proteinExistence type="predicted"/>
<dbReference type="SUPFAM" id="SSF53335">
    <property type="entry name" value="S-adenosyl-L-methionine-dependent methyltransferases"/>
    <property type="match status" value="1"/>
</dbReference>
<comment type="caution">
    <text evidence="1">The sequence shown here is derived from an EMBL/GenBank/DDBJ whole genome shotgun (WGS) entry which is preliminary data.</text>
</comment>
<keyword evidence="2" id="KW-1185">Reference proteome</keyword>
<dbReference type="Gene3D" id="3.40.50.150">
    <property type="entry name" value="Vaccinia Virus protein VP39"/>
    <property type="match status" value="1"/>
</dbReference>
<gene>
    <name evidence="1" type="ORF">FHR34_005355</name>
</gene>
<dbReference type="GO" id="GO:0008168">
    <property type="term" value="F:methyltransferase activity"/>
    <property type="evidence" value="ECO:0007669"/>
    <property type="project" value="InterPro"/>
</dbReference>
<dbReference type="RefSeq" id="WP_184939487.1">
    <property type="nucleotide sequence ID" value="NZ_JACHJV010000001.1"/>
</dbReference>
<dbReference type="InterPro" id="IPR016461">
    <property type="entry name" value="COMT-like"/>
</dbReference>
<accession>A0A7W7R6L6</accession>
<name>A0A7W7R6L6_KITKI</name>
<organism evidence="1 2">
    <name type="scientific">Kitasatospora kifunensis</name>
    <name type="common">Streptomyces kifunensis</name>
    <dbReference type="NCBI Taxonomy" id="58351"/>
    <lineage>
        <taxon>Bacteria</taxon>
        <taxon>Bacillati</taxon>
        <taxon>Actinomycetota</taxon>
        <taxon>Actinomycetes</taxon>
        <taxon>Kitasatosporales</taxon>
        <taxon>Streptomycetaceae</taxon>
        <taxon>Kitasatospora</taxon>
    </lineage>
</organism>
<dbReference type="InterPro" id="IPR029063">
    <property type="entry name" value="SAM-dependent_MTases_sf"/>
</dbReference>
<reference evidence="1 2" key="1">
    <citation type="submission" date="2020-08" db="EMBL/GenBank/DDBJ databases">
        <title>Sequencing the genomes of 1000 actinobacteria strains.</title>
        <authorList>
            <person name="Klenk H.-P."/>
        </authorList>
    </citation>
    <scope>NUCLEOTIDE SEQUENCE [LARGE SCALE GENOMIC DNA]</scope>
    <source>
        <strain evidence="1 2">DSM 41654</strain>
    </source>
</reference>
<evidence type="ECO:0000313" key="2">
    <source>
        <dbReference type="Proteomes" id="UP000540506"/>
    </source>
</evidence>
<evidence type="ECO:0000313" key="1">
    <source>
        <dbReference type="EMBL" id="MBB4926362.1"/>
    </source>
</evidence>
<dbReference type="PROSITE" id="PS51683">
    <property type="entry name" value="SAM_OMT_II"/>
    <property type="match status" value="1"/>
</dbReference>